<dbReference type="Pfam" id="PF20463">
    <property type="entry name" value="PDH_C"/>
    <property type="match status" value="1"/>
</dbReference>
<dbReference type="GO" id="GO:0008977">
    <property type="term" value="F:prephenate dehydrogenase (NAD+) activity"/>
    <property type="evidence" value="ECO:0007669"/>
    <property type="project" value="InterPro"/>
</dbReference>
<dbReference type="AlphaFoldDB" id="A0A7C4VRI5"/>
<dbReference type="SUPFAM" id="SSF48179">
    <property type="entry name" value="6-phosphogluconate dehydrogenase C-terminal domain-like"/>
    <property type="match status" value="1"/>
</dbReference>
<dbReference type="Gene3D" id="3.40.50.720">
    <property type="entry name" value="NAD(P)-binding Rossmann-like Domain"/>
    <property type="match status" value="1"/>
</dbReference>
<dbReference type="SUPFAM" id="SSF51735">
    <property type="entry name" value="NAD(P)-binding Rossmann-fold domains"/>
    <property type="match status" value="1"/>
</dbReference>
<comment type="caution">
    <text evidence="3">The sequence shown here is derived from an EMBL/GenBank/DDBJ whole genome shotgun (WGS) entry which is preliminary data.</text>
</comment>
<dbReference type="InterPro" id="IPR046826">
    <property type="entry name" value="PDH_N"/>
</dbReference>
<sequence>MKRTVGVIGGEGKMGSWLRRFFASAGCPTLSADRHTSISPHDLVERCDVLILSVPIKAAVHLAREIGPLLRPDQLLTDVCSLKRDIVSTMQGSTKAQVVGMHPLFGPATASIQGQNVILCPIRPSDGFAWLRQILEAQGAVVTVTDPETHDRTMAVVQALTHWMTITLAAVLNRQLDIDSIERFATPVFRLQLGLIGRLLHQDPELYDMLIAHNPEGDRMIETFLVEGEKLRRAFVHRQEGTTVLTQMQADVGQRFQAEMERLEAILDRGLAPLQPSSDTASRVREDS</sequence>
<dbReference type="EMBL" id="DSUH01000334">
    <property type="protein sequence ID" value="HGU34070.1"/>
    <property type="molecule type" value="Genomic_DNA"/>
</dbReference>
<dbReference type="Gene3D" id="1.10.3660.10">
    <property type="entry name" value="6-phosphogluconate dehydrogenase C-terminal like domain"/>
    <property type="match status" value="1"/>
</dbReference>
<evidence type="ECO:0000313" key="3">
    <source>
        <dbReference type="EMBL" id="HGU34070.1"/>
    </source>
</evidence>
<dbReference type="InterPro" id="IPR046825">
    <property type="entry name" value="PDH_C"/>
</dbReference>
<dbReference type="InterPro" id="IPR050812">
    <property type="entry name" value="Preph/Arog_dehydrog"/>
</dbReference>
<evidence type="ECO:0000256" key="1">
    <source>
        <dbReference type="ARBA" id="ARBA00023002"/>
    </source>
</evidence>
<protein>
    <submittedName>
        <fullName evidence="3">Prephenate dehydrogenase/arogenate dehydrogenase family protein</fullName>
    </submittedName>
</protein>
<dbReference type="InterPro" id="IPR008927">
    <property type="entry name" value="6-PGluconate_DH-like_C_sf"/>
</dbReference>
<gene>
    <name evidence="3" type="ORF">ENS29_14685</name>
</gene>
<dbReference type="GO" id="GO:0004665">
    <property type="term" value="F:prephenate dehydrogenase (NADP+) activity"/>
    <property type="evidence" value="ECO:0007669"/>
    <property type="project" value="InterPro"/>
</dbReference>
<reference evidence="3" key="1">
    <citation type="journal article" date="2020" name="mSystems">
        <title>Genome- and Community-Level Interaction Insights into Carbon Utilization and Element Cycling Functions of Hydrothermarchaeota in Hydrothermal Sediment.</title>
        <authorList>
            <person name="Zhou Z."/>
            <person name="Liu Y."/>
            <person name="Xu W."/>
            <person name="Pan J."/>
            <person name="Luo Z.H."/>
            <person name="Li M."/>
        </authorList>
    </citation>
    <scope>NUCLEOTIDE SEQUENCE [LARGE SCALE GENOMIC DNA]</scope>
    <source>
        <strain evidence="3">SpSt-477</strain>
    </source>
</reference>
<dbReference type="PANTHER" id="PTHR21363:SF0">
    <property type="entry name" value="PREPHENATE DEHYDROGENASE [NADP(+)]"/>
    <property type="match status" value="1"/>
</dbReference>
<keyword evidence="1" id="KW-0560">Oxidoreductase</keyword>
<accession>A0A7C4VRI5</accession>
<proteinExistence type="predicted"/>
<dbReference type="Pfam" id="PF02153">
    <property type="entry name" value="PDH_N"/>
    <property type="match status" value="1"/>
</dbReference>
<feature type="domain" description="Prephenate/arogenate dehydrogenase" evidence="2">
    <location>
        <begin position="3"/>
        <end position="266"/>
    </location>
</feature>
<dbReference type="PROSITE" id="PS51176">
    <property type="entry name" value="PDH_ADH"/>
    <property type="match status" value="1"/>
</dbReference>
<name>A0A7C4VRI5_9BACT</name>
<dbReference type="InterPro" id="IPR003099">
    <property type="entry name" value="Prephen_DH"/>
</dbReference>
<dbReference type="GO" id="GO:0070403">
    <property type="term" value="F:NAD+ binding"/>
    <property type="evidence" value="ECO:0007669"/>
    <property type="project" value="InterPro"/>
</dbReference>
<evidence type="ECO:0000259" key="2">
    <source>
        <dbReference type="PROSITE" id="PS51176"/>
    </source>
</evidence>
<organism evidence="3">
    <name type="scientific">Desulfatirhabdium butyrativorans</name>
    <dbReference type="NCBI Taxonomy" id="340467"/>
    <lineage>
        <taxon>Bacteria</taxon>
        <taxon>Pseudomonadati</taxon>
        <taxon>Thermodesulfobacteriota</taxon>
        <taxon>Desulfobacteria</taxon>
        <taxon>Desulfobacterales</taxon>
        <taxon>Desulfatirhabdiaceae</taxon>
        <taxon>Desulfatirhabdium</taxon>
    </lineage>
</organism>
<dbReference type="InterPro" id="IPR036291">
    <property type="entry name" value="NAD(P)-bd_dom_sf"/>
</dbReference>
<dbReference type="PANTHER" id="PTHR21363">
    <property type="entry name" value="PREPHENATE DEHYDROGENASE"/>
    <property type="match status" value="1"/>
</dbReference>
<dbReference type="GO" id="GO:0006571">
    <property type="term" value="P:tyrosine biosynthetic process"/>
    <property type="evidence" value="ECO:0007669"/>
    <property type="project" value="InterPro"/>
</dbReference>